<dbReference type="Pfam" id="PF13450">
    <property type="entry name" value="NAD_binding_8"/>
    <property type="match status" value="1"/>
</dbReference>
<dbReference type="InterPro" id="IPR002937">
    <property type="entry name" value="Amino_oxidase"/>
</dbReference>
<reference evidence="2" key="1">
    <citation type="submission" date="2021-02" db="EMBL/GenBank/DDBJ databases">
        <authorList>
            <person name="Nowell W R."/>
        </authorList>
    </citation>
    <scope>NUCLEOTIDE SEQUENCE</scope>
</reference>
<dbReference type="GO" id="GO:0016491">
    <property type="term" value="F:oxidoreductase activity"/>
    <property type="evidence" value="ECO:0007669"/>
    <property type="project" value="InterPro"/>
</dbReference>
<dbReference type="AlphaFoldDB" id="A0A8S2ERV3"/>
<evidence type="ECO:0000313" key="4">
    <source>
        <dbReference type="Proteomes" id="UP000677228"/>
    </source>
</evidence>
<dbReference type="InterPro" id="IPR036188">
    <property type="entry name" value="FAD/NAD-bd_sf"/>
</dbReference>
<dbReference type="Gene3D" id="3.90.660.10">
    <property type="match status" value="1"/>
</dbReference>
<dbReference type="Pfam" id="PF01593">
    <property type="entry name" value="Amino_oxidase"/>
    <property type="match status" value="1"/>
</dbReference>
<organism evidence="2 4">
    <name type="scientific">Didymodactylos carnosus</name>
    <dbReference type="NCBI Taxonomy" id="1234261"/>
    <lineage>
        <taxon>Eukaryota</taxon>
        <taxon>Metazoa</taxon>
        <taxon>Spiralia</taxon>
        <taxon>Gnathifera</taxon>
        <taxon>Rotifera</taxon>
        <taxon>Eurotatoria</taxon>
        <taxon>Bdelloidea</taxon>
        <taxon>Philodinida</taxon>
        <taxon>Philodinidae</taxon>
        <taxon>Didymodactylos</taxon>
    </lineage>
</organism>
<dbReference type="PANTHER" id="PTHR10742:SF410">
    <property type="entry name" value="LYSINE-SPECIFIC HISTONE DEMETHYLASE 2"/>
    <property type="match status" value="1"/>
</dbReference>
<dbReference type="PANTHER" id="PTHR10742">
    <property type="entry name" value="FLAVIN MONOAMINE OXIDASE"/>
    <property type="match status" value="1"/>
</dbReference>
<dbReference type="SUPFAM" id="SSF51905">
    <property type="entry name" value="FAD/NAD(P)-binding domain"/>
    <property type="match status" value="1"/>
</dbReference>
<dbReference type="Proteomes" id="UP000682733">
    <property type="component" value="Unassembled WGS sequence"/>
</dbReference>
<evidence type="ECO:0000259" key="1">
    <source>
        <dbReference type="Pfam" id="PF01593"/>
    </source>
</evidence>
<feature type="domain" description="Amine oxidase" evidence="1">
    <location>
        <begin position="152"/>
        <end position="434"/>
    </location>
</feature>
<dbReference type="SUPFAM" id="SSF54373">
    <property type="entry name" value="FAD-linked reductases, C-terminal domain"/>
    <property type="match status" value="1"/>
</dbReference>
<protein>
    <recommendedName>
        <fullName evidence="1">Amine oxidase domain-containing protein</fullName>
    </recommendedName>
</protein>
<dbReference type="Proteomes" id="UP000677228">
    <property type="component" value="Unassembled WGS sequence"/>
</dbReference>
<evidence type="ECO:0000313" key="2">
    <source>
        <dbReference type="EMBL" id="CAF1285313.1"/>
    </source>
</evidence>
<evidence type="ECO:0000313" key="3">
    <source>
        <dbReference type="EMBL" id="CAF4090301.1"/>
    </source>
</evidence>
<sequence>MTTANSLFDLIIVGCGPAGIGAAIELQKIHPTTRFLILEARDRVGGRAFTDTHTFGANAPVDLGARWLCHQQPDNPLRAYYIPSDRDWLESDIYGISKMAIFDEDGTSISEHSIEQGKNIVEQFFSNIKQYPPEKADVSMFDVIHDEYMKIESEQMRRLVSMWLGFTENHEASNLAELSAKCYTKGEGGLDECDLAVADGLGSFIKQIVDRHNLPIKLNAVVTHIDTSTQSDGLVHVSTQDDRHYCCKYVLVTVPLGCLKAGSVAFTPPLPDWKQAAINKMGFGLLNKVYLQFSSVFWDRKLERISVASNRFKFYFCMPEARILSLHIAGSVARELEQQSDEEIVGQVVISLRRIYPLMTNPTKWLVTRWGCDPFSRGSYASFHVGTDVEILKELARESHDGLVQWAGEHTNYDGSIGYVDSGFESGQREARRIQKKLEQPT</sequence>
<name>A0A8S2ERV3_9BILA</name>
<proteinExistence type="predicted"/>
<dbReference type="EMBL" id="CAJOBA010040173">
    <property type="protein sequence ID" value="CAF4090301.1"/>
    <property type="molecule type" value="Genomic_DNA"/>
</dbReference>
<dbReference type="EMBL" id="CAJNOK010018605">
    <property type="protein sequence ID" value="CAF1285313.1"/>
    <property type="molecule type" value="Genomic_DNA"/>
</dbReference>
<dbReference type="Gene3D" id="3.50.50.60">
    <property type="entry name" value="FAD/NAD(P)-binding domain"/>
    <property type="match status" value="1"/>
</dbReference>
<gene>
    <name evidence="2" type="ORF">OVA965_LOCUS27835</name>
    <name evidence="3" type="ORF">TMI583_LOCUS28583</name>
</gene>
<comment type="caution">
    <text evidence="2">The sequence shown here is derived from an EMBL/GenBank/DDBJ whole genome shotgun (WGS) entry which is preliminary data.</text>
</comment>
<accession>A0A8S2ERV3</accession>
<dbReference type="InterPro" id="IPR050281">
    <property type="entry name" value="Flavin_monoamine_oxidase"/>
</dbReference>